<dbReference type="AlphaFoldDB" id="A0A081NDN0"/>
<sequence>MDVQGLYSAMGYGKSYEADRAAVHSNIATAAKYTAKAACWFGIAAVCVALIPVDLVMKTGISLLAPEDGKSMGERTVSQHS</sequence>
<reference evidence="1 2" key="1">
    <citation type="submission" date="2014-06" db="EMBL/GenBank/DDBJ databases">
        <title>Whole Genome Sequences of Three Symbiotic Endozoicomonas Bacteria.</title>
        <authorList>
            <person name="Neave M.J."/>
            <person name="Apprill A."/>
            <person name="Voolstra C.R."/>
        </authorList>
    </citation>
    <scope>NUCLEOTIDE SEQUENCE [LARGE SCALE GENOMIC DNA]</scope>
    <source>
        <strain evidence="1 2">DSM 25634</strain>
    </source>
</reference>
<dbReference type="OrthoDB" id="9878656at2"/>
<dbReference type="EMBL" id="JOKH01000005">
    <property type="protein sequence ID" value="KEQ16553.1"/>
    <property type="molecule type" value="Genomic_DNA"/>
</dbReference>
<gene>
    <name evidence="1" type="ORF">GZ78_22195</name>
</gene>
<comment type="caution">
    <text evidence="1">The sequence shown here is derived from an EMBL/GenBank/DDBJ whole genome shotgun (WGS) entry which is preliminary data.</text>
</comment>
<evidence type="ECO:0000313" key="2">
    <source>
        <dbReference type="Proteomes" id="UP000028073"/>
    </source>
</evidence>
<organism evidence="1 2">
    <name type="scientific">Endozoicomonas numazuensis</name>
    <dbReference type="NCBI Taxonomy" id="1137799"/>
    <lineage>
        <taxon>Bacteria</taxon>
        <taxon>Pseudomonadati</taxon>
        <taxon>Pseudomonadota</taxon>
        <taxon>Gammaproteobacteria</taxon>
        <taxon>Oceanospirillales</taxon>
        <taxon>Endozoicomonadaceae</taxon>
        <taxon>Endozoicomonas</taxon>
    </lineage>
</organism>
<accession>A0A081NDN0</accession>
<keyword evidence="2" id="KW-1185">Reference proteome</keyword>
<name>A0A081NDN0_9GAMM</name>
<protein>
    <submittedName>
        <fullName evidence="1">Uncharacterized protein</fullName>
    </submittedName>
</protein>
<proteinExistence type="predicted"/>
<evidence type="ECO:0000313" key="1">
    <source>
        <dbReference type="EMBL" id="KEQ16553.1"/>
    </source>
</evidence>
<dbReference type="Proteomes" id="UP000028073">
    <property type="component" value="Unassembled WGS sequence"/>
</dbReference>
<dbReference type="RefSeq" id="WP_034840187.1">
    <property type="nucleotide sequence ID" value="NZ_JOKH01000005.1"/>
</dbReference>